<dbReference type="PROSITE" id="PS51257">
    <property type="entry name" value="PROKAR_LIPOPROTEIN"/>
    <property type="match status" value="1"/>
</dbReference>
<proteinExistence type="predicted"/>
<name>A0A1I0GKI5_9BACT</name>
<keyword evidence="4" id="KW-1185">Reference proteome</keyword>
<dbReference type="OrthoDB" id="883398at2"/>
<feature type="region of interest" description="Disordered" evidence="1">
    <location>
        <begin position="161"/>
        <end position="189"/>
    </location>
</feature>
<dbReference type="EMBL" id="FOHS01000003">
    <property type="protein sequence ID" value="SET71469.1"/>
    <property type="molecule type" value="Genomic_DNA"/>
</dbReference>
<evidence type="ECO:0000256" key="1">
    <source>
        <dbReference type="SAM" id="MobiDB-lite"/>
    </source>
</evidence>
<gene>
    <name evidence="3" type="ORF">SAMN04487998_2461</name>
</gene>
<feature type="compositionally biased region" description="Polar residues" evidence="1">
    <location>
        <begin position="161"/>
        <end position="171"/>
    </location>
</feature>
<sequence>MLRSFVTWFSFLIMATALAACCGSTACECDDQYADAVGLQFSADTTGPNPVGFRAREVQNVYLVRVPLDTTQRPGADTVLLVRPVARYSQPVVINNTTPFAQAGNRKLDSYSYLLYLAPSRTSKVHSFDLRIDSVQLNTVFRAEGCCTCFDNNNKLVYINGNPTPQNQTAPKDSKGSDALRPILVERKP</sequence>
<evidence type="ECO:0000313" key="3">
    <source>
        <dbReference type="EMBL" id="SET71469.1"/>
    </source>
</evidence>
<dbReference type="RefSeq" id="WP_092771908.1">
    <property type="nucleotide sequence ID" value="NZ_FOHS01000003.1"/>
</dbReference>
<organism evidence="3 4">
    <name type="scientific">Hymenobacter actinosclerus</name>
    <dbReference type="NCBI Taxonomy" id="82805"/>
    <lineage>
        <taxon>Bacteria</taxon>
        <taxon>Pseudomonadati</taxon>
        <taxon>Bacteroidota</taxon>
        <taxon>Cytophagia</taxon>
        <taxon>Cytophagales</taxon>
        <taxon>Hymenobacteraceae</taxon>
        <taxon>Hymenobacter</taxon>
    </lineage>
</organism>
<accession>A0A1I0GKI5</accession>
<protein>
    <recommendedName>
        <fullName evidence="5">Lipoprotein</fullName>
    </recommendedName>
</protein>
<evidence type="ECO:0000313" key="4">
    <source>
        <dbReference type="Proteomes" id="UP000198697"/>
    </source>
</evidence>
<dbReference type="Proteomes" id="UP000198697">
    <property type="component" value="Unassembled WGS sequence"/>
</dbReference>
<dbReference type="STRING" id="82805.SAMN04487998_2461"/>
<feature type="chain" id="PRO_5011457991" description="Lipoprotein" evidence="2">
    <location>
        <begin position="20"/>
        <end position="189"/>
    </location>
</feature>
<keyword evidence="2" id="KW-0732">Signal</keyword>
<reference evidence="4" key="1">
    <citation type="submission" date="2016-10" db="EMBL/GenBank/DDBJ databases">
        <authorList>
            <person name="Varghese N."/>
            <person name="Submissions S."/>
        </authorList>
    </citation>
    <scope>NUCLEOTIDE SEQUENCE [LARGE SCALE GENOMIC DNA]</scope>
    <source>
        <strain evidence="4">DSM 15310</strain>
    </source>
</reference>
<feature type="signal peptide" evidence="2">
    <location>
        <begin position="1"/>
        <end position="19"/>
    </location>
</feature>
<evidence type="ECO:0000256" key="2">
    <source>
        <dbReference type="SAM" id="SignalP"/>
    </source>
</evidence>
<feature type="compositionally biased region" description="Basic and acidic residues" evidence="1">
    <location>
        <begin position="172"/>
        <end position="189"/>
    </location>
</feature>
<evidence type="ECO:0008006" key="5">
    <source>
        <dbReference type="Google" id="ProtNLM"/>
    </source>
</evidence>
<dbReference type="AlphaFoldDB" id="A0A1I0GKI5"/>